<name>A0A937G1U9_9BACT</name>
<gene>
    <name evidence="1" type="ORF">JMN32_19235</name>
</gene>
<reference evidence="1" key="1">
    <citation type="submission" date="2021-01" db="EMBL/GenBank/DDBJ databases">
        <title>Fulvivirga kasyanovii gen. nov., sp nov., a novel member of the phylum Bacteroidetes isolated from seawater in a mussel farm.</title>
        <authorList>
            <person name="Zhao L.-H."/>
            <person name="Wang Z.-J."/>
        </authorList>
    </citation>
    <scope>NUCLEOTIDE SEQUENCE</scope>
    <source>
        <strain evidence="1">29W222</strain>
    </source>
</reference>
<evidence type="ECO:0000313" key="2">
    <source>
        <dbReference type="Proteomes" id="UP000614216"/>
    </source>
</evidence>
<keyword evidence="2" id="KW-1185">Reference proteome</keyword>
<organism evidence="1 2">
    <name type="scientific">Fulvivirga marina</name>
    <dbReference type="NCBI Taxonomy" id="2494733"/>
    <lineage>
        <taxon>Bacteria</taxon>
        <taxon>Pseudomonadati</taxon>
        <taxon>Bacteroidota</taxon>
        <taxon>Cytophagia</taxon>
        <taxon>Cytophagales</taxon>
        <taxon>Fulvivirgaceae</taxon>
        <taxon>Fulvivirga</taxon>
    </lineage>
</organism>
<protein>
    <submittedName>
        <fullName evidence="1">Uncharacterized protein</fullName>
    </submittedName>
</protein>
<dbReference type="Proteomes" id="UP000614216">
    <property type="component" value="Unassembled WGS sequence"/>
</dbReference>
<proteinExistence type="predicted"/>
<accession>A0A937G1U9</accession>
<evidence type="ECO:0000313" key="1">
    <source>
        <dbReference type="EMBL" id="MBL6448455.1"/>
    </source>
</evidence>
<sequence>MKQQFQRQLLTLLFSVITILCAYGETYITDSTTSDTTNLEAKIHALHEKVVSEDRLTTSFKETDLASLPIGIVKNIGGKRYIIAIDKARFTPQGAFFDAYISLSVPFSTKPLAFKAQNVAFQPGGLANSSMMRLTLASKHEREINSKIKLVLPAEGERNFIEWDCNGFKSVNLKGEFEFSKDMLISDDPKKDKVTATFEVNTGDPGSIITAVNISPFQVKALKGFSFEVQDAVVDYSDIANPAAIRFPEDYENDPQLALLWEGFYLKKLTVTLPEELLTKNGRAKIQAENLIIDKAGVSGTFSAINIFNSETGTLDGWPLSVTDLSVTLLKDKLSGAGFKGELTLPIFNNPMGYEALIYNEDHQTNYLFSVQTGKSFNAPILGADIELDSSSFIKISKIDGRFRPEAILNGKASVKSGGVNFKELHFQKLHLATVKPYVRSGVWSLVGEEQEVANFPVSIQNIVVQHNQQLMKLTADVSLALMNKEDKGFGAKTTVSVFGEIEEEVIQVGEETVTEQKWVYGGTNVADIHIKANGGCYKLEGTLSLFDNDNVYGSGFRGKISATFNPGPMVEATAQFGSVNKMRYWYTDAKVSLPSPIGTGFGIYGFGGGMYYHMIMQKFDQVTLSDASVSGNHTLQVGKTQSGVVFTPDASIGLGFRATVMLGTIPSPKPFNGDATFEMAFNNSGGLRYIGFTGQGYFMTDMKNRNIEKAPMFADLMMLYDFNNKTFHATVDTYVNAYGLIKGIHERGLAGSAVLHFSPEEWYIHIGTPDQRIGLEFVGLVRTGSYFMVGTNIPGMPIPPAQVSEILGDMDLDFMRDENALGSGAGFAFGTAMQIGTGKLRFLMFYGEFEAGLGFDIMLKDYGNAQCAGSSGPIGINGWYASGQAWAYVMGRIGIKVKLKFIKGEFDILRIGAAAVLQAKLPNPVYMQGIVGGEFSILGGLVKGKCRFKMTIGEECEILGVSETTGIKVVSDVSPAEGEGDVSVFATPQAAFTMSIGKAYEILDKENEYKSYRIKLDYFKVTHHGKEIEGDIIWNDSKDVALFKSYEILPPNTALVADVKVLWEEKINGSWKPLGGSGSQEYETETRKFKTGAAPKNIPEENVAYSYPVKGQYNFHKNEHNRSYVTLKSGQGYLFNGSDDQGVKWKYLARLYSIQASQVVDVPIVYSSFSGKAGGEVSWTVPQELQPGTVYNIRILKVPAEDKTLDSNVSFGADNVYSEDDNSVEVAKAKIEGTLALADDFVLYETYFRTSKYNTFAEKLTATSAEKSIAVFIEGWNLIKLGYSFDSDEILDQSEIYGWKEAQSLVQVEALTGNNWYKNHIYPHLYQHYPPDNEIVISDWKPTNRPQGIPPLRAMNIYQYNRELNIGENEVLGTAVPGTIYFNYDLEYFTYRDYHELTNKAINKYLDGSDVLPTGIRTLLNTRYSNLLSNQDYGFKIMYVLPGGKVTTTRNYDIKF</sequence>
<dbReference type="RefSeq" id="WP_202857994.1">
    <property type="nucleotide sequence ID" value="NZ_JAEUGD010000064.1"/>
</dbReference>
<dbReference type="EMBL" id="JAEUGD010000064">
    <property type="protein sequence ID" value="MBL6448455.1"/>
    <property type="molecule type" value="Genomic_DNA"/>
</dbReference>
<comment type="caution">
    <text evidence="1">The sequence shown here is derived from an EMBL/GenBank/DDBJ whole genome shotgun (WGS) entry which is preliminary data.</text>
</comment>